<dbReference type="PANTHER" id="PTHR42960">
    <property type="entry name" value="YCF46 PROTEIN"/>
    <property type="match status" value="1"/>
</dbReference>
<evidence type="ECO:0000256" key="4">
    <source>
        <dbReference type="ARBA" id="ARBA00040480"/>
    </source>
</evidence>
<dbReference type="RefSeq" id="WP_413272387.1">
    <property type="nucleotide sequence ID" value="NZ_JBHFNQ010000163.1"/>
</dbReference>
<keyword evidence="2 7" id="KW-0067">ATP-binding</keyword>
<name>A0ABV4XAB5_9CYAN</name>
<dbReference type="Pfam" id="PF00004">
    <property type="entry name" value="AAA"/>
    <property type="match status" value="1"/>
</dbReference>
<evidence type="ECO:0000259" key="6">
    <source>
        <dbReference type="SMART" id="SM00382"/>
    </source>
</evidence>
<dbReference type="PANTHER" id="PTHR42960:SF1">
    <property type="entry name" value="YCF46 PROTEIN"/>
    <property type="match status" value="1"/>
</dbReference>
<evidence type="ECO:0000313" key="7">
    <source>
        <dbReference type="EMBL" id="MFB2879342.1"/>
    </source>
</evidence>
<dbReference type="Proteomes" id="UP001576774">
    <property type="component" value="Unassembled WGS sequence"/>
</dbReference>
<dbReference type="Gene3D" id="1.10.8.60">
    <property type="match status" value="1"/>
</dbReference>
<feature type="compositionally biased region" description="Basic and acidic residues" evidence="5">
    <location>
        <begin position="510"/>
        <end position="519"/>
    </location>
</feature>
<organism evidence="7 8">
    <name type="scientific">Floridaenema aerugineum BLCC-F46</name>
    <dbReference type="NCBI Taxonomy" id="3153654"/>
    <lineage>
        <taxon>Bacteria</taxon>
        <taxon>Bacillati</taxon>
        <taxon>Cyanobacteriota</taxon>
        <taxon>Cyanophyceae</taxon>
        <taxon>Oscillatoriophycideae</taxon>
        <taxon>Aerosakkonematales</taxon>
        <taxon>Aerosakkonemataceae</taxon>
        <taxon>Floridanema</taxon>
        <taxon>Floridanema aerugineum</taxon>
    </lineage>
</organism>
<dbReference type="GO" id="GO:0005524">
    <property type="term" value="F:ATP binding"/>
    <property type="evidence" value="ECO:0007669"/>
    <property type="project" value="UniProtKB-KW"/>
</dbReference>
<protein>
    <recommendedName>
        <fullName evidence="4">Uncharacterized AAA domain-containing protein ycf46</fullName>
    </recommendedName>
</protein>
<evidence type="ECO:0000313" key="8">
    <source>
        <dbReference type="Proteomes" id="UP001576774"/>
    </source>
</evidence>
<dbReference type="InterPro" id="IPR003593">
    <property type="entry name" value="AAA+_ATPase"/>
</dbReference>
<dbReference type="InterPro" id="IPR027417">
    <property type="entry name" value="P-loop_NTPase"/>
</dbReference>
<feature type="domain" description="AAA+ ATPase" evidence="6">
    <location>
        <begin position="263"/>
        <end position="398"/>
    </location>
</feature>
<evidence type="ECO:0000256" key="3">
    <source>
        <dbReference type="ARBA" id="ARBA00038088"/>
    </source>
</evidence>
<dbReference type="SUPFAM" id="SSF52540">
    <property type="entry name" value="P-loop containing nucleoside triphosphate hydrolases"/>
    <property type="match status" value="1"/>
</dbReference>
<keyword evidence="1" id="KW-0547">Nucleotide-binding</keyword>
<dbReference type="InterPro" id="IPR052381">
    <property type="entry name" value="AAA_domain_protein"/>
</dbReference>
<gene>
    <name evidence="7" type="ORF">ACE1CC_21015</name>
</gene>
<accession>A0ABV4XAB5</accession>
<comment type="caution">
    <text evidence="7">The sequence shown here is derived from an EMBL/GenBank/DDBJ whole genome shotgun (WGS) entry which is preliminary data.</text>
</comment>
<reference evidence="7 8" key="1">
    <citation type="submission" date="2024-09" db="EMBL/GenBank/DDBJ databases">
        <title>Floridaenema gen nov. (Aerosakkonemataceae, Aerosakkonematales ord. nov., Cyanobacteria) from benthic tropical and subtropical fresh waters, with the description of four new species.</title>
        <authorList>
            <person name="Moretto J.A."/>
            <person name="Berthold D.E."/>
            <person name="Lefler F.W."/>
            <person name="Huang I.-S."/>
            <person name="Laughinghouse H. IV."/>
        </authorList>
    </citation>
    <scope>NUCLEOTIDE SEQUENCE [LARGE SCALE GENOMIC DNA]</scope>
    <source>
        <strain evidence="7 8">BLCC-F46</strain>
    </source>
</reference>
<dbReference type="SMART" id="SM00382">
    <property type="entry name" value="AAA"/>
    <property type="match status" value="1"/>
</dbReference>
<dbReference type="Gene3D" id="3.40.50.300">
    <property type="entry name" value="P-loop containing nucleotide triphosphate hydrolases"/>
    <property type="match status" value="1"/>
</dbReference>
<feature type="compositionally biased region" description="Gly residues" evidence="5">
    <location>
        <begin position="529"/>
        <end position="548"/>
    </location>
</feature>
<feature type="region of interest" description="Disordered" evidence="5">
    <location>
        <begin position="502"/>
        <end position="568"/>
    </location>
</feature>
<sequence length="568" mass="63425">MQYLQDLPTLFQQDQCFIAVETPLTERLKVLEFLLSVAQQQGLPLYFWNCGYPSLRQVIFDGNIQLIPTNFSCSSGLAWLLDNSQIPGMFVFEGVLIPDNQGIWSPSQLAMISNLAYDLSTRGQQQLLIALETYVELPPELVALVPVLVNPLPDIFQVKQIVEKCCTDFITSEESDSLVRTCLGLPAYELQTLLLRLTKNTFTVAQLIEQVLTYKTSKLKGQGIEFISKPDVPAVGGLDLLEGILERAAALLKPEAKQHNLTFPKGLILWGPPGTGKSLSAKLAASKMGVPMIAADWAGLRGTTAYESRKNLREFLQFCDSLGKYGLVLYFDDFDKGFAGFDSDNDGGISRQLAGKLLTWMQERTSQVLVMATVNRLEFLPPELIRRFDDIVFVDLPHTGARYEIFKLHLAKYFPGLDFSEPDWWRLLRETKLLTPAEIGNLVRKTAQEAFYRNSLQFPAELLSKQPLNVTVKDFLAQRYSFTPSMIREEDKIIEIRNKASYARPASSPDRSRWAKEPEVLFGMPEGAGEQGGRGAEGQGSRGAGEQGSRGDKGTRGQGERITLNYNS</sequence>
<keyword evidence="8" id="KW-1185">Reference proteome</keyword>
<dbReference type="EMBL" id="JBHFNQ010000163">
    <property type="protein sequence ID" value="MFB2879342.1"/>
    <property type="molecule type" value="Genomic_DNA"/>
</dbReference>
<evidence type="ECO:0000256" key="2">
    <source>
        <dbReference type="ARBA" id="ARBA00022840"/>
    </source>
</evidence>
<comment type="similarity">
    <text evidence="3">Belongs to the AAA ATPase family. Highly divergent.</text>
</comment>
<dbReference type="InterPro" id="IPR003959">
    <property type="entry name" value="ATPase_AAA_core"/>
</dbReference>
<feature type="compositionally biased region" description="Basic and acidic residues" evidence="5">
    <location>
        <begin position="549"/>
        <end position="559"/>
    </location>
</feature>
<proteinExistence type="inferred from homology"/>
<evidence type="ECO:0000256" key="1">
    <source>
        <dbReference type="ARBA" id="ARBA00022741"/>
    </source>
</evidence>
<evidence type="ECO:0000256" key="5">
    <source>
        <dbReference type="SAM" id="MobiDB-lite"/>
    </source>
</evidence>